<dbReference type="Proteomes" id="UP000184339">
    <property type="component" value="Unassembled WGS sequence"/>
</dbReference>
<reference evidence="4" key="1">
    <citation type="submission" date="2016-11" db="EMBL/GenBank/DDBJ databases">
        <authorList>
            <person name="Varghese N."/>
            <person name="Submissions S."/>
        </authorList>
    </citation>
    <scope>NUCLEOTIDE SEQUENCE [LARGE SCALE GENOMIC DNA]</scope>
    <source>
        <strain evidence="4">Sac-22</strain>
    </source>
</reference>
<evidence type="ECO:0000259" key="2">
    <source>
        <dbReference type="PROSITE" id="PS50110"/>
    </source>
</evidence>
<keyword evidence="4" id="KW-1185">Reference proteome</keyword>
<dbReference type="RefSeq" id="WP_072789939.1">
    <property type="nucleotide sequence ID" value="NZ_FRCX01000018.1"/>
</dbReference>
<evidence type="ECO:0000256" key="1">
    <source>
        <dbReference type="PROSITE-ProRule" id="PRU00169"/>
    </source>
</evidence>
<organism evidence="3 4">
    <name type="scientific">Duganella sacchari</name>
    <dbReference type="NCBI Taxonomy" id="551987"/>
    <lineage>
        <taxon>Bacteria</taxon>
        <taxon>Pseudomonadati</taxon>
        <taxon>Pseudomonadota</taxon>
        <taxon>Betaproteobacteria</taxon>
        <taxon>Burkholderiales</taxon>
        <taxon>Oxalobacteraceae</taxon>
        <taxon>Telluria group</taxon>
        <taxon>Duganella</taxon>
    </lineage>
</organism>
<dbReference type="InterPro" id="IPR001789">
    <property type="entry name" value="Sig_transdc_resp-reg_receiver"/>
</dbReference>
<keyword evidence="1" id="KW-0597">Phosphoprotein</keyword>
<name>A0A1M7RCB5_9BURK</name>
<dbReference type="SMART" id="SM00448">
    <property type="entry name" value="REC"/>
    <property type="match status" value="1"/>
</dbReference>
<evidence type="ECO:0000313" key="3">
    <source>
        <dbReference type="EMBL" id="SHN43782.1"/>
    </source>
</evidence>
<dbReference type="OrthoDB" id="9793549at2"/>
<dbReference type="GO" id="GO:0000160">
    <property type="term" value="P:phosphorelay signal transduction system"/>
    <property type="evidence" value="ECO:0007669"/>
    <property type="project" value="InterPro"/>
</dbReference>
<dbReference type="PANTHER" id="PTHR44520:SF1">
    <property type="entry name" value="TWO-COMPONENT SYSTEM REGULATORY PROTEIN"/>
    <property type="match status" value="1"/>
</dbReference>
<dbReference type="CDD" id="cd17557">
    <property type="entry name" value="REC_Rcp-like"/>
    <property type="match status" value="1"/>
</dbReference>
<dbReference type="PANTHER" id="PTHR44520">
    <property type="entry name" value="RESPONSE REGULATOR RCP1-RELATED"/>
    <property type="match status" value="1"/>
</dbReference>
<feature type="domain" description="Response regulatory" evidence="2">
    <location>
        <begin position="4"/>
        <end position="131"/>
    </location>
</feature>
<gene>
    <name evidence="3" type="ORF">SAMN05192549_11866</name>
</gene>
<dbReference type="InterPro" id="IPR052893">
    <property type="entry name" value="TCS_response_regulator"/>
</dbReference>
<dbReference type="SUPFAM" id="SSF52172">
    <property type="entry name" value="CheY-like"/>
    <property type="match status" value="1"/>
</dbReference>
<dbReference type="InterPro" id="IPR011006">
    <property type="entry name" value="CheY-like_superfamily"/>
</dbReference>
<protein>
    <submittedName>
        <fullName evidence="3">Response regulator receiver domain-containing protein</fullName>
    </submittedName>
</protein>
<feature type="modified residue" description="4-aspartylphosphate" evidence="1">
    <location>
        <position position="64"/>
    </location>
</feature>
<dbReference type="EMBL" id="FRCX01000018">
    <property type="protein sequence ID" value="SHN43782.1"/>
    <property type="molecule type" value="Genomic_DNA"/>
</dbReference>
<accession>A0A1M7RCB5</accession>
<evidence type="ECO:0000313" key="4">
    <source>
        <dbReference type="Proteomes" id="UP000184339"/>
    </source>
</evidence>
<sequence length="151" mass="16688">MLKPILLVEDNPHDLELTLIALERSQLANEVIVVRDGAEALDYLHSRGAYASREQGNPAVVLLDLKLPKVDGLEVLAQIRGTGSLKSMPVVMLTSSKEEQDLVRSYELGVNAYVVKPVDFSEFVRAIADLGIFWAVLNEPPPGSHRYIKPQ</sequence>
<dbReference type="Gene3D" id="3.40.50.2300">
    <property type="match status" value="1"/>
</dbReference>
<dbReference type="PROSITE" id="PS50110">
    <property type="entry name" value="RESPONSE_REGULATORY"/>
    <property type="match status" value="1"/>
</dbReference>
<dbReference type="STRING" id="551987.SAMN05192549_11866"/>
<dbReference type="Pfam" id="PF00072">
    <property type="entry name" value="Response_reg"/>
    <property type="match status" value="1"/>
</dbReference>
<proteinExistence type="predicted"/>
<dbReference type="AlphaFoldDB" id="A0A1M7RCB5"/>